<keyword evidence="3" id="KW-1185">Reference proteome</keyword>
<keyword evidence="1" id="KW-0732">Signal</keyword>
<feature type="signal peptide" evidence="1">
    <location>
        <begin position="1"/>
        <end position="21"/>
    </location>
</feature>
<dbReference type="GO" id="GO:0016788">
    <property type="term" value="F:hydrolase activity, acting on ester bonds"/>
    <property type="evidence" value="ECO:0007669"/>
    <property type="project" value="UniProtKB-ARBA"/>
</dbReference>
<reference evidence="2 3" key="1">
    <citation type="submission" date="2019-02" db="EMBL/GenBank/DDBJ databases">
        <title>Deep-cultivation of Planctomycetes and their phenomic and genomic characterization uncovers novel biology.</title>
        <authorList>
            <person name="Wiegand S."/>
            <person name="Jogler M."/>
            <person name="Boedeker C."/>
            <person name="Pinto D."/>
            <person name="Vollmers J."/>
            <person name="Rivas-Marin E."/>
            <person name="Kohn T."/>
            <person name="Peeters S.H."/>
            <person name="Heuer A."/>
            <person name="Rast P."/>
            <person name="Oberbeckmann S."/>
            <person name="Bunk B."/>
            <person name="Jeske O."/>
            <person name="Meyerdierks A."/>
            <person name="Storesund J.E."/>
            <person name="Kallscheuer N."/>
            <person name="Luecker S."/>
            <person name="Lage O.M."/>
            <person name="Pohl T."/>
            <person name="Merkel B.J."/>
            <person name="Hornburger P."/>
            <person name="Mueller R.-W."/>
            <person name="Bruemmer F."/>
            <person name="Labrenz M."/>
            <person name="Spormann A.M."/>
            <person name="Op den Camp H."/>
            <person name="Overmann J."/>
            <person name="Amann R."/>
            <person name="Jetten M.S.M."/>
            <person name="Mascher T."/>
            <person name="Medema M.H."/>
            <person name="Devos D.P."/>
            <person name="Kaster A.-K."/>
            <person name="Ovreas L."/>
            <person name="Rohde M."/>
            <person name="Galperin M.Y."/>
            <person name="Jogler C."/>
        </authorList>
    </citation>
    <scope>NUCLEOTIDE SEQUENCE [LARGE SCALE GENOMIC DNA]</scope>
    <source>
        <strain evidence="2 3">ETA_A8</strain>
    </source>
</reference>
<evidence type="ECO:0000313" key="3">
    <source>
        <dbReference type="Proteomes" id="UP000315017"/>
    </source>
</evidence>
<dbReference type="SUPFAM" id="SSF52266">
    <property type="entry name" value="SGNH hydrolase"/>
    <property type="match status" value="1"/>
</dbReference>
<accession>A0A517YI55</accession>
<dbReference type="CDD" id="cd00229">
    <property type="entry name" value="SGNH_hydrolase"/>
    <property type="match status" value="1"/>
</dbReference>
<protein>
    <recommendedName>
        <fullName evidence="4">SGNH hydrolase-type esterase domain-containing protein</fullName>
    </recommendedName>
</protein>
<dbReference type="InterPro" id="IPR036514">
    <property type="entry name" value="SGNH_hydro_sf"/>
</dbReference>
<dbReference type="OrthoDB" id="9815670at2"/>
<dbReference type="KEGG" id="aagg:ETAA8_50300"/>
<feature type="chain" id="PRO_5021838778" description="SGNH hydrolase-type esterase domain-containing protein" evidence="1">
    <location>
        <begin position="22"/>
        <end position="241"/>
    </location>
</feature>
<dbReference type="AlphaFoldDB" id="A0A517YI55"/>
<evidence type="ECO:0000313" key="2">
    <source>
        <dbReference type="EMBL" id="QDU29913.1"/>
    </source>
</evidence>
<organism evidence="2 3">
    <name type="scientific">Anatilimnocola aggregata</name>
    <dbReference type="NCBI Taxonomy" id="2528021"/>
    <lineage>
        <taxon>Bacteria</taxon>
        <taxon>Pseudomonadati</taxon>
        <taxon>Planctomycetota</taxon>
        <taxon>Planctomycetia</taxon>
        <taxon>Pirellulales</taxon>
        <taxon>Pirellulaceae</taxon>
        <taxon>Anatilimnocola</taxon>
    </lineage>
</organism>
<evidence type="ECO:0008006" key="4">
    <source>
        <dbReference type="Google" id="ProtNLM"/>
    </source>
</evidence>
<dbReference type="Proteomes" id="UP000315017">
    <property type="component" value="Chromosome"/>
</dbReference>
<dbReference type="Gene3D" id="3.40.50.1110">
    <property type="entry name" value="SGNH hydrolase"/>
    <property type="match status" value="1"/>
</dbReference>
<dbReference type="RefSeq" id="WP_145094493.1">
    <property type="nucleotide sequence ID" value="NZ_CP036274.1"/>
</dbReference>
<proteinExistence type="predicted"/>
<gene>
    <name evidence="2" type="ORF">ETAA8_50300</name>
</gene>
<dbReference type="EMBL" id="CP036274">
    <property type="protein sequence ID" value="QDU29913.1"/>
    <property type="molecule type" value="Genomic_DNA"/>
</dbReference>
<sequence precursor="true">MTRTFVFVLSLCFAASFPLAAQEKAKLPAATETDTRLHADGKGWRVDMAKVEDKTRPRVLLIGDSILNGYLKQVTKSLEGKAYVDVWVNPYCQSAHTNKVLGEVLKNGPYDVVHFNMGLHGWQEGRIKAGTFEPLTKAYVQVIRDASPKTRIIWASSTPVTVKGKPEELNAEINPVIVEHNRLAAKVVEEMKVPVNDFYSLLADNLPLARGDQFHWKPAAYQLLATEATKSVLRELAERAK</sequence>
<evidence type="ECO:0000256" key="1">
    <source>
        <dbReference type="SAM" id="SignalP"/>
    </source>
</evidence>
<name>A0A517YI55_9BACT</name>